<reference evidence="1" key="1">
    <citation type="submission" date="2022-08" db="EMBL/GenBank/DDBJ databases">
        <authorList>
            <person name="Deng Y."/>
            <person name="Han X.-F."/>
            <person name="Zhang Y.-Q."/>
        </authorList>
    </citation>
    <scope>NUCLEOTIDE SEQUENCE</scope>
    <source>
        <strain evidence="1">CPCC 203386</strain>
    </source>
</reference>
<feature type="non-terminal residue" evidence="1">
    <location>
        <position position="177"/>
    </location>
</feature>
<evidence type="ECO:0000313" key="2">
    <source>
        <dbReference type="Proteomes" id="UP001165586"/>
    </source>
</evidence>
<proteinExistence type="predicted"/>
<organism evidence="1 2">
    <name type="scientific">Herbiconiux daphne</name>
    <dbReference type="NCBI Taxonomy" id="2970914"/>
    <lineage>
        <taxon>Bacteria</taxon>
        <taxon>Bacillati</taxon>
        <taxon>Actinomycetota</taxon>
        <taxon>Actinomycetes</taxon>
        <taxon>Micrococcales</taxon>
        <taxon>Microbacteriaceae</taxon>
        <taxon>Herbiconiux</taxon>
    </lineage>
</organism>
<keyword evidence="2" id="KW-1185">Reference proteome</keyword>
<name>A0ABT2HC22_9MICO</name>
<dbReference type="RefSeq" id="WP_259543912.1">
    <property type="nucleotide sequence ID" value="NZ_JANLCJ010000759.1"/>
</dbReference>
<feature type="non-terminal residue" evidence="1">
    <location>
        <position position="1"/>
    </location>
</feature>
<gene>
    <name evidence="1" type="ORF">N1032_27550</name>
</gene>
<sequence length="177" mass="19267">LQQQNLQIQTGQQNLEKAQYENSPEMRALDVQERQNKMQYNQAMMDQMRGNMALKQQEAPIKLQTLQQNAQTAQMKATAAAAKAQGMQAHVVQGPGGTQIPVSPYKIGEYNVMLNSRGNPIINSKGVATVYDAKTGQTFAVNTNKQATEAALASVNRSNKLINNFDIGGGTKLFGPA</sequence>
<comment type="caution">
    <text evidence="1">The sequence shown here is derived from an EMBL/GenBank/DDBJ whole genome shotgun (WGS) entry which is preliminary data.</text>
</comment>
<protein>
    <submittedName>
        <fullName evidence="1">Uncharacterized protein</fullName>
    </submittedName>
</protein>
<dbReference type="Proteomes" id="UP001165586">
    <property type="component" value="Unassembled WGS sequence"/>
</dbReference>
<evidence type="ECO:0000313" key="1">
    <source>
        <dbReference type="EMBL" id="MCS5737491.1"/>
    </source>
</evidence>
<accession>A0ABT2HC22</accession>
<dbReference type="EMBL" id="JANLCJ010000759">
    <property type="protein sequence ID" value="MCS5737491.1"/>
    <property type="molecule type" value="Genomic_DNA"/>
</dbReference>